<feature type="domain" description="Class II aldolase/adducin N-terminal" evidence="1">
    <location>
        <begin position="56"/>
        <end position="205"/>
    </location>
</feature>
<keyword evidence="2" id="KW-0489">Methyltransferase</keyword>
<dbReference type="Proteomes" id="UP000249794">
    <property type="component" value="Unassembled WGS sequence"/>
</dbReference>
<dbReference type="InterPro" id="IPR001303">
    <property type="entry name" value="Aldolase_II/adducin_N"/>
</dbReference>
<name>A0A2W4WMF3_9CYAN</name>
<evidence type="ECO:0000313" key="3">
    <source>
        <dbReference type="Proteomes" id="UP000249794"/>
    </source>
</evidence>
<reference evidence="3" key="1">
    <citation type="submission" date="2018-04" db="EMBL/GenBank/DDBJ databases">
        <authorList>
            <person name="Cornet L."/>
        </authorList>
    </citation>
    <scope>NUCLEOTIDE SEQUENCE [LARGE SCALE GENOMIC DNA]</scope>
</reference>
<reference evidence="2 3" key="2">
    <citation type="submission" date="2018-06" db="EMBL/GenBank/DDBJ databases">
        <title>Metagenomic assembly of (sub)arctic Cyanobacteria and their associated microbiome from non-axenic cultures.</title>
        <authorList>
            <person name="Baurain D."/>
        </authorList>
    </citation>
    <scope>NUCLEOTIDE SEQUENCE [LARGE SCALE GENOMIC DNA]</scope>
    <source>
        <strain evidence="2">ULC027bin1</strain>
    </source>
</reference>
<evidence type="ECO:0000313" key="2">
    <source>
        <dbReference type="EMBL" id="PZO46076.1"/>
    </source>
</evidence>
<dbReference type="Pfam" id="PF00596">
    <property type="entry name" value="Aldolase_II"/>
    <property type="match status" value="1"/>
</dbReference>
<dbReference type="InterPro" id="IPR036409">
    <property type="entry name" value="Aldolase_II/adducin_N_sf"/>
</dbReference>
<keyword evidence="2" id="KW-0808">Transferase</keyword>
<dbReference type="EMBL" id="QBMP01000327">
    <property type="protein sequence ID" value="PZO46076.1"/>
    <property type="molecule type" value="Genomic_DNA"/>
</dbReference>
<organism evidence="2 3">
    <name type="scientific">Phormidesmis priestleyi</name>
    <dbReference type="NCBI Taxonomy" id="268141"/>
    <lineage>
        <taxon>Bacteria</taxon>
        <taxon>Bacillati</taxon>
        <taxon>Cyanobacteriota</taxon>
        <taxon>Cyanophyceae</taxon>
        <taxon>Leptolyngbyales</taxon>
        <taxon>Leptolyngbyaceae</taxon>
        <taxon>Phormidesmis</taxon>
    </lineage>
</organism>
<sequence length="234" mass="25680">MIDEGYIKYRCEWIKEDAIAEPSKGIAPSSITDLTAYRNALHQLNFIGQYPNGIGFGNLSQRQAIPSSFSAFIITGTQTGHLTTLTSSDYALVTHVNPDQNALTCHGLRQASSESLTHGVIYSAHPAINAIIHVHHPKMWQQLLQQVPTTRAHIPYGTPEMATETQRLFDESPLLQTKIFAMAGHEDGIVTFGSNLQMAYRVLINWAEITGALTPQASTSALQLPHQLSVAPLH</sequence>
<dbReference type="GO" id="GO:0008168">
    <property type="term" value="F:methyltransferase activity"/>
    <property type="evidence" value="ECO:0007669"/>
    <property type="project" value="UniProtKB-KW"/>
</dbReference>
<dbReference type="Gene3D" id="3.40.225.10">
    <property type="entry name" value="Class II aldolase/adducin N-terminal domain"/>
    <property type="match status" value="1"/>
</dbReference>
<evidence type="ECO:0000259" key="1">
    <source>
        <dbReference type="Pfam" id="PF00596"/>
    </source>
</evidence>
<dbReference type="GO" id="GO:0032259">
    <property type="term" value="P:methylation"/>
    <property type="evidence" value="ECO:0007669"/>
    <property type="project" value="UniProtKB-KW"/>
</dbReference>
<gene>
    <name evidence="2" type="ORF">DCF15_20800</name>
</gene>
<protein>
    <submittedName>
        <fullName evidence="2">rRNA adenine methyltransferase</fullName>
    </submittedName>
</protein>
<comment type="caution">
    <text evidence="2">The sequence shown here is derived from an EMBL/GenBank/DDBJ whole genome shotgun (WGS) entry which is preliminary data.</text>
</comment>
<dbReference type="SUPFAM" id="SSF53639">
    <property type="entry name" value="AraD/HMP-PK domain-like"/>
    <property type="match status" value="1"/>
</dbReference>
<accession>A0A2W4WMF3</accession>
<dbReference type="AlphaFoldDB" id="A0A2W4WMF3"/>
<proteinExistence type="predicted"/>